<evidence type="ECO:0000313" key="1">
    <source>
        <dbReference type="EMBL" id="CAI6375754.1"/>
    </source>
</evidence>
<sequence>METTIKDFNKLQENEMQNEIEKSLLNNEIIVKFCKYEYYNTNNKKNIKIMKYNLNTIPIKGNILIIDHGHNISGNGKPYASKILESPTWLEICKIANDLINTTGTYFFKYLHDICVVQDLGNIKICCLGMGGIDSDHKMLRI</sequence>
<keyword evidence="2" id="KW-1185">Reference proteome</keyword>
<name>A0AAV0Y4B3_9HEMI</name>
<proteinExistence type="predicted"/>
<protein>
    <submittedName>
        <fullName evidence="1">Uncharacterized protein</fullName>
    </submittedName>
</protein>
<dbReference type="Proteomes" id="UP001160148">
    <property type="component" value="Unassembled WGS sequence"/>
</dbReference>
<comment type="caution">
    <text evidence="1">The sequence shown here is derived from an EMBL/GenBank/DDBJ whole genome shotgun (WGS) entry which is preliminary data.</text>
</comment>
<evidence type="ECO:0000313" key="2">
    <source>
        <dbReference type="Proteomes" id="UP001160148"/>
    </source>
</evidence>
<gene>
    <name evidence="1" type="ORF">MEUPH1_LOCUS29210</name>
</gene>
<reference evidence="1 2" key="1">
    <citation type="submission" date="2023-01" db="EMBL/GenBank/DDBJ databases">
        <authorList>
            <person name="Whitehead M."/>
        </authorList>
    </citation>
    <scope>NUCLEOTIDE SEQUENCE [LARGE SCALE GENOMIC DNA]</scope>
</reference>
<dbReference type="AlphaFoldDB" id="A0AAV0Y4B3"/>
<accession>A0AAV0Y4B3</accession>
<dbReference type="EMBL" id="CARXXK010001361">
    <property type="protein sequence ID" value="CAI6375754.1"/>
    <property type="molecule type" value="Genomic_DNA"/>
</dbReference>
<organism evidence="1 2">
    <name type="scientific">Macrosiphum euphorbiae</name>
    <name type="common">potato aphid</name>
    <dbReference type="NCBI Taxonomy" id="13131"/>
    <lineage>
        <taxon>Eukaryota</taxon>
        <taxon>Metazoa</taxon>
        <taxon>Ecdysozoa</taxon>
        <taxon>Arthropoda</taxon>
        <taxon>Hexapoda</taxon>
        <taxon>Insecta</taxon>
        <taxon>Pterygota</taxon>
        <taxon>Neoptera</taxon>
        <taxon>Paraneoptera</taxon>
        <taxon>Hemiptera</taxon>
        <taxon>Sternorrhyncha</taxon>
        <taxon>Aphidomorpha</taxon>
        <taxon>Aphidoidea</taxon>
        <taxon>Aphididae</taxon>
        <taxon>Macrosiphini</taxon>
        <taxon>Macrosiphum</taxon>
    </lineage>
</organism>